<evidence type="ECO:0000313" key="1">
    <source>
        <dbReference type="EMBL" id="MEJ5020230.1"/>
    </source>
</evidence>
<accession>A0ABU8PF67</accession>
<proteinExistence type="predicted"/>
<reference evidence="1 2" key="1">
    <citation type="submission" date="2023-12" db="EMBL/GenBank/DDBJ databases">
        <title>Gut-associated functions are favored during microbiome assembly across C. elegans life.</title>
        <authorList>
            <person name="Zimmermann J."/>
        </authorList>
    </citation>
    <scope>NUCLEOTIDE SEQUENCE [LARGE SCALE GENOMIC DNA]</scope>
    <source>
        <strain evidence="1 2">MYb71</strain>
    </source>
</reference>
<name>A0ABU8PF67_9HYPH</name>
<comment type="caution">
    <text evidence="1">The sequence shown here is derived from an EMBL/GenBank/DDBJ whole genome shotgun (WGS) entry which is preliminary data.</text>
</comment>
<evidence type="ECO:0000313" key="2">
    <source>
        <dbReference type="Proteomes" id="UP001375812"/>
    </source>
</evidence>
<dbReference type="EMBL" id="JBBGZH010000001">
    <property type="protein sequence ID" value="MEJ5020230.1"/>
    <property type="molecule type" value="Genomic_DNA"/>
</dbReference>
<evidence type="ECO:0008006" key="3">
    <source>
        <dbReference type="Google" id="ProtNLM"/>
    </source>
</evidence>
<sequence>MTEFNRMTVVAAAEVLGDFKSHNDMEVLEVQWDIVGKCNSSSKSGRVANLARIAIEDGLEVFTEAGRMPLARALIEAALRAPPKALKTDAWTKLVAGLRFDGFEVDEEVETEEVLRPWQRPSESTTRVLRRMMPEDLPGLDFREAENEVELLLTRHGFSVAQGHLRQAVSAFSRGEWSSANGALRNFYESYLNEIAVALGYNGSGDGKAKRDFLGTTQPPFLFDDYNEWNANNQKPQYVQGLMSRMHPHGGHPGLSEEEDATFRLQISLVTARLFLRRFNQRKLVP</sequence>
<organism evidence="1 2">
    <name type="scientific">Ochrobactrum vermis</name>
    <dbReference type="NCBI Taxonomy" id="1827297"/>
    <lineage>
        <taxon>Bacteria</taxon>
        <taxon>Pseudomonadati</taxon>
        <taxon>Pseudomonadota</taxon>
        <taxon>Alphaproteobacteria</taxon>
        <taxon>Hyphomicrobiales</taxon>
        <taxon>Brucellaceae</taxon>
        <taxon>Brucella/Ochrobactrum group</taxon>
        <taxon>Ochrobactrum</taxon>
    </lineage>
</organism>
<keyword evidence="2" id="KW-1185">Reference proteome</keyword>
<dbReference type="RefSeq" id="WP_105542594.1">
    <property type="nucleotide sequence ID" value="NZ_JBBGZH010000001.1"/>
</dbReference>
<protein>
    <recommendedName>
        <fullName evidence="3">TIGR02391 family protein</fullName>
    </recommendedName>
</protein>
<gene>
    <name evidence="1" type="ORF">WH297_10840</name>
</gene>
<dbReference type="Proteomes" id="UP001375812">
    <property type="component" value="Unassembled WGS sequence"/>
</dbReference>